<proteinExistence type="predicted"/>
<gene>
    <name evidence="2" type="ORF">AC578_449</name>
</gene>
<reference evidence="2 3" key="1">
    <citation type="submission" date="2015-07" db="EMBL/GenBank/DDBJ databases">
        <title>Comparative genomics of the Sigatoka disease complex on banana suggests a link between parallel evolutionary changes in Pseudocercospora fijiensis and Pseudocercospora eumusae and increased virulence on the banana host.</title>
        <authorList>
            <person name="Chang T.-C."/>
            <person name="Salvucci A."/>
            <person name="Crous P.W."/>
            <person name="Stergiopoulos I."/>
        </authorList>
    </citation>
    <scope>NUCLEOTIDE SEQUENCE [LARGE SCALE GENOMIC DNA]</scope>
    <source>
        <strain evidence="2 3">CBS 114824</strain>
    </source>
</reference>
<name>A0A139HY00_9PEZI</name>
<feature type="compositionally biased region" description="Basic and acidic residues" evidence="1">
    <location>
        <begin position="294"/>
        <end position="314"/>
    </location>
</feature>
<feature type="compositionally biased region" description="Polar residues" evidence="1">
    <location>
        <begin position="56"/>
        <end position="65"/>
    </location>
</feature>
<evidence type="ECO:0000313" key="2">
    <source>
        <dbReference type="EMBL" id="KXT07318.1"/>
    </source>
</evidence>
<evidence type="ECO:0000256" key="1">
    <source>
        <dbReference type="SAM" id="MobiDB-lite"/>
    </source>
</evidence>
<keyword evidence="3" id="KW-1185">Reference proteome</keyword>
<comment type="caution">
    <text evidence="2">The sequence shown here is derived from an EMBL/GenBank/DDBJ whole genome shotgun (WGS) entry which is preliminary data.</text>
</comment>
<feature type="region of interest" description="Disordered" evidence="1">
    <location>
        <begin position="1"/>
        <end position="41"/>
    </location>
</feature>
<dbReference type="Proteomes" id="UP000070133">
    <property type="component" value="Unassembled WGS sequence"/>
</dbReference>
<feature type="compositionally biased region" description="Polar residues" evidence="1">
    <location>
        <begin position="150"/>
        <end position="161"/>
    </location>
</feature>
<feature type="region of interest" description="Disordered" evidence="1">
    <location>
        <begin position="291"/>
        <end position="314"/>
    </location>
</feature>
<dbReference type="EMBL" id="LFZN01000002">
    <property type="protein sequence ID" value="KXT07318.1"/>
    <property type="molecule type" value="Genomic_DNA"/>
</dbReference>
<feature type="compositionally biased region" description="Polar residues" evidence="1">
    <location>
        <begin position="115"/>
        <end position="131"/>
    </location>
</feature>
<feature type="compositionally biased region" description="Polar residues" evidence="1">
    <location>
        <begin position="26"/>
        <end position="37"/>
    </location>
</feature>
<sequence>LLSSDCDAESKMPAWRGWDEEETRGLKSSSSTFTPINTPLVEPSTLESNVTLDSAKACQTSTAASTVRRAVSEYLGRGDDQPMATDSRTTSTSQDKKRGDGAGQKWKASKRRKISNTVNDSMSVTKSSHVNNTEKFDQRQEHTRKKSVYEKSNSASKSDLSVSMSESINPIPAVKPVVIYEQTTSMMKALDSTSKRTSIESIKANGGQGYVEYQSSSASCQPSSSNVHFSQPWLNSVSNAANVCARKPQVHQQIPASPTFAAENDTHSARPTRKAKAVANERNSNLFRQPKAPVADHHTESDHLNGRHPTLERQRGRVPSISISIDDDEFSDIDESALASLDKAGELRPETPPARNYKQNIREVEEDDDYGGALLSAADHELLAKFKGSESSMQPIVRKPFQPAVLDRSPIFGASSAVLLRTCFRLGEALNVGSQAVRSGKNTIIELYARVTGSRRDGRKQYFTFKDLYHDKPPFCDGAYELWDQSHLWDLDSRPFLDASEDSSITCRAIGKMKREAQKWKVDILGIWAADAADVDFAAGIYTDECAE</sequence>
<feature type="compositionally biased region" description="Polar residues" evidence="1">
    <location>
        <begin position="84"/>
        <end position="93"/>
    </location>
</feature>
<dbReference type="OrthoDB" id="5397183at2759"/>
<feature type="region of interest" description="Disordered" evidence="1">
    <location>
        <begin position="261"/>
        <end position="280"/>
    </location>
</feature>
<accession>A0A139HY00</accession>
<feature type="compositionally biased region" description="Basic and acidic residues" evidence="1">
    <location>
        <begin position="132"/>
        <end position="141"/>
    </location>
</feature>
<feature type="region of interest" description="Disordered" evidence="1">
    <location>
        <begin position="56"/>
        <end position="161"/>
    </location>
</feature>
<dbReference type="AlphaFoldDB" id="A0A139HY00"/>
<feature type="non-terminal residue" evidence="2">
    <location>
        <position position="1"/>
    </location>
</feature>
<organism evidence="2 3">
    <name type="scientific">Pseudocercospora eumusae</name>
    <dbReference type="NCBI Taxonomy" id="321146"/>
    <lineage>
        <taxon>Eukaryota</taxon>
        <taxon>Fungi</taxon>
        <taxon>Dikarya</taxon>
        <taxon>Ascomycota</taxon>
        <taxon>Pezizomycotina</taxon>
        <taxon>Dothideomycetes</taxon>
        <taxon>Dothideomycetidae</taxon>
        <taxon>Mycosphaerellales</taxon>
        <taxon>Mycosphaerellaceae</taxon>
        <taxon>Pseudocercospora</taxon>
    </lineage>
</organism>
<evidence type="ECO:0000313" key="3">
    <source>
        <dbReference type="Proteomes" id="UP000070133"/>
    </source>
</evidence>
<protein>
    <submittedName>
        <fullName evidence="2">Uncharacterized protein</fullName>
    </submittedName>
</protein>